<dbReference type="InterPro" id="IPR032190">
    <property type="entry name" value="NPC1_N"/>
</dbReference>
<dbReference type="GO" id="GO:0016020">
    <property type="term" value="C:membrane"/>
    <property type="evidence" value="ECO:0007669"/>
    <property type="project" value="TreeGrafter"/>
</dbReference>
<dbReference type="EMBL" id="GG738877">
    <property type="protein sequence ID" value="EFC42825.1"/>
    <property type="molecule type" value="Genomic_DNA"/>
</dbReference>
<dbReference type="PANTHER" id="PTHR45727:SF2">
    <property type="entry name" value="NPC INTRACELLULAR CHOLESTEROL TRANSPORTER 1"/>
    <property type="match status" value="1"/>
</dbReference>
<evidence type="ECO:0000259" key="2">
    <source>
        <dbReference type="Pfam" id="PF16414"/>
    </source>
</evidence>
<organism evidence="4">
    <name type="scientific">Naegleria gruberi</name>
    <name type="common">Amoeba</name>
    <dbReference type="NCBI Taxonomy" id="5762"/>
    <lineage>
        <taxon>Eukaryota</taxon>
        <taxon>Discoba</taxon>
        <taxon>Heterolobosea</taxon>
        <taxon>Tetramitia</taxon>
        <taxon>Eutetramitia</taxon>
        <taxon>Vahlkampfiidae</taxon>
        <taxon>Naegleria</taxon>
    </lineage>
</organism>
<proteinExistence type="predicted"/>
<keyword evidence="4" id="KW-1185">Reference proteome</keyword>
<dbReference type="Proteomes" id="UP000006671">
    <property type="component" value="Unassembled WGS sequence"/>
</dbReference>
<accession>D2VKA2</accession>
<dbReference type="Pfam" id="PF16414">
    <property type="entry name" value="NPC1_N"/>
    <property type="match status" value="1"/>
</dbReference>
<dbReference type="KEGG" id="ngr:NAEGRDRAFT_69322"/>
<protein>
    <submittedName>
        <fullName evidence="3">Predicted protein</fullName>
    </submittedName>
</protein>
<feature type="transmembrane region" description="Helical" evidence="1">
    <location>
        <begin position="257"/>
        <end position="280"/>
    </location>
</feature>
<keyword evidence="1" id="KW-1133">Transmembrane helix</keyword>
<dbReference type="GO" id="GO:0015918">
    <property type="term" value="P:sterol transport"/>
    <property type="evidence" value="ECO:0007669"/>
    <property type="project" value="TreeGrafter"/>
</dbReference>
<dbReference type="GeneID" id="8852913"/>
<name>D2VKA2_NAEGR</name>
<gene>
    <name evidence="3" type="ORF">NAEGRDRAFT_69322</name>
</gene>
<sequence length="315" mass="35892">MTSNGFENGTNNFPTVKNSVPFYLDPQASSSLGTICPHLVGQKVCCNSTQVSTMVSRFTLLDATFWRCIACVLNLKKMWCDFTCSNQQGHFLTIESMYETPKYAQYIKEVNFYVSLDFQNQIWESCKDVKLGQLPVKDTYANVRAYLQGMVNLAVPNPNIQYIFQTSESHLEKLTITKNITKTPLRYDQSPNYEDISVPSVEHYKTRKIQDFNNSTTQFYNGTMLACELSCDCTYCEKACGTITPDYSCKIFGSPCFVVASIGGSVILGLFIIAIISALFERGFNWFRNRNNKTNENIEVNQENSLNSDRRYRTF</sequence>
<evidence type="ECO:0000313" key="3">
    <source>
        <dbReference type="EMBL" id="EFC42825.1"/>
    </source>
</evidence>
<evidence type="ECO:0000313" key="4">
    <source>
        <dbReference type="Proteomes" id="UP000006671"/>
    </source>
</evidence>
<dbReference type="eggNOG" id="KOG1933">
    <property type="taxonomic scope" value="Eukaryota"/>
</dbReference>
<reference evidence="3 4" key="1">
    <citation type="journal article" date="2010" name="Cell">
        <title>The genome of Naegleria gruberi illuminates early eukaryotic versatility.</title>
        <authorList>
            <person name="Fritz-Laylin L.K."/>
            <person name="Prochnik S.E."/>
            <person name="Ginger M.L."/>
            <person name="Dacks J.B."/>
            <person name="Carpenter M.L."/>
            <person name="Field M.C."/>
            <person name="Kuo A."/>
            <person name="Paredez A."/>
            <person name="Chapman J."/>
            <person name="Pham J."/>
            <person name="Shu S."/>
            <person name="Neupane R."/>
            <person name="Cipriano M."/>
            <person name="Mancuso J."/>
            <person name="Tu H."/>
            <person name="Salamov A."/>
            <person name="Lindquist E."/>
            <person name="Shapiro H."/>
            <person name="Lucas S."/>
            <person name="Grigoriev I.V."/>
            <person name="Cande W.Z."/>
            <person name="Fulton C."/>
            <person name="Rokhsar D.S."/>
            <person name="Dawson S.C."/>
        </authorList>
    </citation>
    <scope>NUCLEOTIDE SEQUENCE [LARGE SCALE GENOMIC DNA]</scope>
    <source>
        <strain evidence="3 4">NEG-M</strain>
    </source>
</reference>
<evidence type="ECO:0000256" key="1">
    <source>
        <dbReference type="SAM" id="Phobius"/>
    </source>
</evidence>
<keyword evidence="1" id="KW-0472">Membrane</keyword>
<dbReference type="InParanoid" id="D2VKA2"/>
<dbReference type="VEuPathDB" id="AmoebaDB:NAEGRDRAFT_69322"/>
<keyword evidence="1" id="KW-0812">Transmembrane</keyword>
<dbReference type="PANTHER" id="PTHR45727">
    <property type="entry name" value="NPC INTRACELLULAR CHOLESTEROL TRANSPORTER 1"/>
    <property type="match status" value="1"/>
</dbReference>
<dbReference type="GO" id="GO:0032934">
    <property type="term" value="F:sterol binding"/>
    <property type="evidence" value="ECO:0007669"/>
    <property type="project" value="TreeGrafter"/>
</dbReference>
<dbReference type="OMA" id="KMWCDFT"/>
<dbReference type="RefSeq" id="XP_002675569.1">
    <property type="nucleotide sequence ID" value="XM_002675523.1"/>
</dbReference>
<dbReference type="AlphaFoldDB" id="D2VKA2"/>
<dbReference type="OrthoDB" id="6510177at2759"/>
<feature type="domain" description="Niemann-Pick C1 N-terminal" evidence="2">
    <location>
        <begin position="10"/>
        <end position="133"/>
    </location>
</feature>